<keyword evidence="6" id="KW-1185">Reference proteome</keyword>
<name>A0ABV5PKE5_STRCM</name>
<dbReference type="Pfam" id="PF01648">
    <property type="entry name" value="ACPS"/>
    <property type="match status" value="1"/>
</dbReference>
<dbReference type="PANTHER" id="PTHR12215">
    <property type="entry name" value="PHOSPHOPANTETHEINE TRANSFERASE"/>
    <property type="match status" value="1"/>
</dbReference>
<protein>
    <submittedName>
        <fullName evidence="5">4'-phosphopantetheinyl transferase family protein</fullName>
    </submittedName>
</protein>
<dbReference type="InterPro" id="IPR041354">
    <property type="entry name" value="4PPT_N"/>
</dbReference>
<comment type="caution">
    <text evidence="5">The sequence shown here is derived from an EMBL/GenBank/DDBJ whole genome shotgun (WGS) entry which is preliminary data.</text>
</comment>
<comment type="similarity">
    <text evidence="1">Belongs to the P-Pant transferase superfamily. Gsp/Sfp/HetI/AcpT family.</text>
</comment>
<dbReference type="PANTHER" id="PTHR12215:SF10">
    <property type="entry name" value="L-AMINOADIPATE-SEMIALDEHYDE DEHYDROGENASE-PHOSPHOPANTETHEINYL TRANSFERASE"/>
    <property type="match status" value="1"/>
</dbReference>
<organism evidence="5 6">
    <name type="scientific">Streptomyces cremeus</name>
    <dbReference type="NCBI Taxonomy" id="66881"/>
    <lineage>
        <taxon>Bacteria</taxon>
        <taxon>Bacillati</taxon>
        <taxon>Actinomycetota</taxon>
        <taxon>Actinomycetes</taxon>
        <taxon>Kitasatosporales</taxon>
        <taxon>Streptomycetaceae</taxon>
        <taxon>Streptomyces</taxon>
    </lineage>
</organism>
<dbReference type="Proteomes" id="UP001589718">
    <property type="component" value="Unassembled WGS sequence"/>
</dbReference>
<evidence type="ECO:0000256" key="2">
    <source>
        <dbReference type="ARBA" id="ARBA00022679"/>
    </source>
</evidence>
<dbReference type="Pfam" id="PF17837">
    <property type="entry name" value="4PPT_N"/>
    <property type="match status" value="1"/>
</dbReference>
<evidence type="ECO:0000313" key="5">
    <source>
        <dbReference type="EMBL" id="MFB9523656.1"/>
    </source>
</evidence>
<evidence type="ECO:0000256" key="1">
    <source>
        <dbReference type="ARBA" id="ARBA00010990"/>
    </source>
</evidence>
<proteinExistence type="inferred from homology"/>
<evidence type="ECO:0000259" key="4">
    <source>
        <dbReference type="Pfam" id="PF17837"/>
    </source>
</evidence>
<keyword evidence="2 5" id="KW-0808">Transferase</keyword>
<dbReference type="InterPro" id="IPR050559">
    <property type="entry name" value="P-Pant_transferase_sf"/>
</dbReference>
<gene>
    <name evidence="5" type="ORF">ACFFTU_27285</name>
</gene>
<dbReference type="GO" id="GO:0016740">
    <property type="term" value="F:transferase activity"/>
    <property type="evidence" value="ECO:0007669"/>
    <property type="project" value="UniProtKB-KW"/>
</dbReference>
<dbReference type="EMBL" id="JBHMCR010000019">
    <property type="protein sequence ID" value="MFB9523656.1"/>
    <property type="molecule type" value="Genomic_DNA"/>
</dbReference>
<dbReference type="Gene3D" id="3.90.470.20">
    <property type="entry name" value="4'-phosphopantetheinyl transferase domain"/>
    <property type="match status" value="2"/>
</dbReference>
<accession>A0ABV5PKE5</accession>
<dbReference type="RefSeq" id="WP_345218993.1">
    <property type="nucleotide sequence ID" value="NZ_BAAAXE010000001.1"/>
</dbReference>
<dbReference type="InterPro" id="IPR037143">
    <property type="entry name" value="4-PPantetheinyl_Trfase_dom_sf"/>
</dbReference>
<dbReference type="SUPFAM" id="SSF56214">
    <property type="entry name" value="4'-phosphopantetheinyl transferase"/>
    <property type="match status" value="2"/>
</dbReference>
<evidence type="ECO:0000259" key="3">
    <source>
        <dbReference type="Pfam" id="PF01648"/>
    </source>
</evidence>
<sequence length="209" mass="22851">MTATAWRAVEVADRTWVLSGPQDDLPAGAAPTEDDLRQARGLPRWRAEEFTASRAVLRRLLRQVRADLVDAAVRKDRRGRPVLDGHPGVGISVSHDGGTVAAAVGSGRRVGVDVQLPPEPLSDALVRRCLRGRAPQVSALPEPDRSTEFARVWTVQEACVKAAGTGLAGRPWTIDVEPGRDRGRWGPYRWVSLRRSPIPLSCAFTDLER</sequence>
<reference evidence="5 6" key="1">
    <citation type="submission" date="2024-09" db="EMBL/GenBank/DDBJ databases">
        <authorList>
            <person name="Sun Q."/>
            <person name="Mori K."/>
        </authorList>
    </citation>
    <scope>NUCLEOTIDE SEQUENCE [LARGE SCALE GENOMIC DNA]</scope>
    <source>
        <strain evidence="5 6">JCM 4362</strain>
    </source>
</reference>
<dbReference type="InterPro" id="IPR008278">
    <property type="entry name" value="4-PPantetheinyl_Trfase_dom"/>
</dbReference>
<feature type="domain" description="4'-phosphopantetheinyl transferase" evidence="3">
    <location>
        <begin position="109"/>
        <end position="169"/>
    </location>
</feature>
<evidence type="ECO:0000313" key="6">
    <source>
        <dbReference type="Proteomes" id="UP001589718"/>
    </source>
</evidence>
<feature type="domain" description="4'-phosphopantetheinyl transferase N-terminal" evidence="4">
    <location>
        <begin position="46"/>
        <end position="104"/>
    </location>
</feature>